<evidence type="ECO:0000256" key="5">
    <source>
        <dbReference type="ARBA" id="ARBA00022691"/>
    </source>
</evidence>
<protein>
    <submittedName>
        <fullName evidence="7">Ribosomal RNA small subunit methyltransferase C</fullName>
    </submittedName>
</protein>
<dbReference type="GO" id="GO:0003676">
    <property type="term" value="F:nucleic acid binding"/>
    <property type="evidence" value="ECO:0007669"/>
    <property type="project" value="InterPro"/>
</dbReference>
<proteinExistence type="predicted"/>
<keyword evidence="4" id="KW-0808">Transferase</keyword>
<dbReference type="PROSITE" id="PS00092">
    <property type="entry name" value="N6_MTASE"/>
    <property type="match status" value="1"/>
</dbReference>
<dbReference type="Proteomes" id="UP000242886">
    <property type="component" value="Chromosome SDENCHOL"/>
</dbReference>
<dbReference type="AlphaFoldDB" id="A0A7Z7HRA0"/>
<dbReference type="Pfam" id="PF05175">
    <property type="entry name" value="MTS"/>
    <property type="match status" value="1"/>
</dbReference>
<dbReference type="EMBL" id="LT837803">
    <property type="protein sequence ID" value="SMB25658.1"/>
    <property type="molecule type" value="Genomic_DNA"/>
</dbReference>
<feature type="domain" description="Methyltransferase small" evidence="6">
    <location>
        <begin position="211"/>
        <end position="389"/>
    </location>
</feature>
<dbReference type="GO" id="GO:0008757">
    <property type="term" value="F:S-adenosylmethionine-dependent methyltransferase activity"/>
    <property type="evidence" value="ECO:0007669"/>
    <property type="project" value="InterPro"/>
</dbReference>
<dbReference type="PANTHER" id="PTHR47816">
    <property type="entry name" value="RIBOSOMAL RNA SMALL SUBUNIT METHYLTRANSFERASE C"/>
    <property type="match status" value="1"/>
</dbReference>
<gene>
    <name evidence="7" type="ORF">SDENCHOL_11313</name>
</gene>
<keyword evidence="1" id="KW-0963">Cytoplasm</keyword>
<dbReference type="GO" id="GO:0032259">
    <property type="term" value="P:methylation"/>
    <property type="evidence" value="ECO:0007669"/>
    <property type="project" value="UniProtKB-KW"/>
</dbReference>
<evidence type="ECO:0000256" key="3">
    <source>
        <dbReference type="ARBA" id="ARBA00022603"/>
    </source>
</evidence>
<dbReference type="SUPFAM" id="SSF53335">
    <property type="entry name" value="S-adenosyl-L-methionine-dependent methyltransferases"/>
    <property type="match status" value="1"/>
</dbReference>
<keyword evidence="2" id="KW-0698">rRNA processing</keyword>
<evidence type="ECO:0000256" key="4">
    <source>
        <dbReference type="ARBA" id="ARBA00022679"/>
    </source>
</evidence>
<organism evidence="7 8">
    <name type="scientific">Sterolibacterium denitrificans</name>
    <dbReference type="NCBI Taxonomy" id="157592"/>
    <lineage>
        <taxon>Bacteria</taxon>
        <taxon>Pseudomonadati</taxon>
        <taxon>Pseudomonadota</taxon>
        <taxon>Betaproteobacteria</taxon>
        <taxon>Nitrosomonadales</taxon>
        <taxon>Sterolibacteriaceae</taxon>
        <taxon>Sterolibacterium</taxon>
    </lineage>
</organism>
<name>A0A7Z7HRA0_9PROT</name>
<dbReference type="InterPro" id="IPR002052">
    <property type="entry name" value="DNA_methylase_N6_adenine_CS"/>
</dbReference>
<keyword evidence="3 7" id="KW-0489">Methyltransferase</keyword>
<evidence type="ECO:0000313" key="8">
    <source>
        <dbReference type="Proteomes" id="UP000242886"/>
    </source>
</evidence>
<keyword evidence="8" id="KW-1185">Reference proteome</keyword>
<dbReference type="CDD" id="cd02440">
    <property type="entry name" value="AdoMet_MTases"/>
    <property type="match status" value="1"/>
</dbReference>
<dbReference type="GO" id="GO:0008170">
    <property type="term" value="F:N-methyltransferase activity"/>
    <property type="evidence" value="ECO:0007669"/>
    <property type="project" value="UniProtKB-ARBA"/>
</dbReference>
<dbReference type="Gene3D" id="3.40.50.150">
    <property type="entry name" value="Vaccinia Virus protein VP39"/>
    <property type="match status" value="2"/>
</dbReference>
<evidence type="ECO:0000256" key="1">
    <source>
        <dbReference type="ARBA" id="ARBA00022490"/>
    </source>
</evidence>
<dbReference type="GO" id="GO:0006364">
    <property type="term" value="P:rRNA processing"/>
    <property type="evidence" value="ECO:0007669"/>
    <property type="project" value="UniProtKB-KW"/>
</dbReference>
<accession>A0A7Z7HRA0</accession>
<dbReference type="InterPro" id="IPR046977">
    <property type="entry name" value="RsmC/RlmG"/>
</dbReference>
<evidence type="ECO:0000256" key="2">
    <source>
        <dbReference type="ARBA" id="ARBA00022552"/>
    </source>
</evidence>
<dbReference type="InterPro" id="IPR007848">
    <property type="entry name" value="Small_mtfrase_dom"/>
</dbReference>
<keyword evidence="5" id="KW-0949">S-adenosyl-L-methionine</keyword>
<reference evidence="7" key="1">
    <citation type="submission" date="2017-03" db="EMBL/GenBank/DDBJ databases">
        <authorList>
            <consortium name="AG Boll"/>
        </authorList>
    </citation>
    <scope>NUCLEOTIDE SEQUENCE [LARGE SCALE GENOMIC DNA]</scope>
    <source>
        <strain evidence="7">Chol</strain>
    </source>
</reference>
<sequence>MDTARPLFRFRSAGRSVVPAAKLSSFSDPALETLLLPFRAGDLRWPAAGEVLFMRARAGAALHELSAQQRRQLVCEQSFKPDADALAADGLRMAAAAFDASGALDVSAAPGCFPLVMLLPPRSRDEARALLAAALQRTVPGGTLLCCQANNAGARSGEADLARLAGAGTVRGLAKQKCRVYWTQPDPAGVDAVLLAEWAVLDAPRRIADGRFLSRPGLFAWSHVDAASALLARCLPADLAGRGADLGAGFGYLAAEVALRCPAVRALDLYEAEARGLALARQNLAAHGEGVESARHAQSVVFDFFWHDVTTGLAPGRRYDFIVSNPPFHRSRADAPEIGQAFLAAAAAGLRAGGRFWLVANRHLPYEATLRRYFRQVREICCEQGYKVIEAVK</sequence>
<evidence type="ECO:0000259" key="6">
    <source>
        <dbReference type="Pfam" id="PF05175"/>
    </source>
</evidence>
<dbReference type="PANTHER" id="PTHR47816:SF4">
    <property type="entry name" value="RIBOSOMAL RNA SMALL SUBUNIT METHYLTRANSFERASE C"/>
    <property type="match status" value="1"/>
</dbReference>
<dbReference type="InterPro" id="IPR029063">
    <property type="entry name" value="SAM-dependent_MTases_sf"/>
</dbReference>
<evidence type="ECO:0000313" key="7">
    <source>
        <dbReference type="EMBL" id="SMB25658.1"/>
    </source>
</evidence>